<dbReference type="Pfam" id="PF05547">
    <property type="entry name" value="Peptidase_M6"/>
    <property type="match status" value="1"/>
</dbReference>
<feature type="region of interest" description="Disordered" evidence="1">
    <location>
        <begin position="126"/>
        <end position="151"/>
    </location>
</feature>
<dbReference type="Proteomes" id="UP000256253">
    <property type="component" value="Unassembled WGS sequence"/>
</dbReference>
<feature type="domain" description="Peptidase M6-like" evidence="3">
    <location>
        <begin position="258"/>
        <end position="411"/>
    </location>
</feature>
<comment type="caution">
    <text evidence="4">The sequence shown here is derived from an EMBL/GenBank/DDBJ whole genome shotgun (WGS) entry which is preliminary data.</text>
</comment>
<protein>
    <submittedName>
        <fullName evidence="4">M6 family metalloprotease-like protein</fullName>
    </submittedName>
</protein>
<proteinExistence type="predicted"/>
<reference evidence="4 5" key="1">
    <citation type="submission" date="2018-08" db="EMBL/GenBank/DDBJ databases">
        <title>Sequencing the genomes of 1000 actinobacteria strains.</title>
        <authorList>
            <person name="Klenk H.-P."/>
        </authorList>
    </citation>
    <scope>NUCLEOTIDE SEQUENCE [LARGE SCALE GENOMIC DNA]</scope>
    <source>
        <strain evidence="4 5">DSM 22967</strain>
    </source>
</reference>
<dbReference type="NCBIfam" id="TIGR03296">
    <property type="entry name" value="M6dom_TIGR03296"/>
    <property type="match status" value="1"/>
</dbReference>
<feature type="compositionally biased region" description="Low complexity" evidence="1">
    <location>
        <begin position="127"/>
        <end position="144"/>
    </location>
</feature>
<evidence type="ECO:0000313" key="4">
    <source>
        <dbReference type="EMBL" id="REF29634.1"/>
    </source>
</evidence>
<accession>A0A3D9UUE7</accession>
<dbReference type="PROSITE" id="PS00018">
    <property type="entry name" value="EF_HAND_1"/>
    <property type="match status" value="1"/>
</dbReference>
<evidence type="ECO:0000256" key="1">
    <source>
        <dbReference type="SAM" id="MobiDB-lite"/>
    </source>
</evidence>
<feature type="signal peptide" evidence="2">
    <location>
        <begin position="1"/>
        <end position="22"/>
    </location>
</feature>
<feature type="chain" id="PRO_5038553692" evidence="2">
    <location>
        <begin position="23"/>
        <end position="1069"/>
    </location>
</feature>
<dbReference type="OrthoDB" id="275270at2"/>
<dbReference type="EMBL" id="QTUA01000001">
    <property type="protein sequence ID" value="REF29634.1"/>
    <property type="molecule type" value="Genomic_DNA"/>
</dbReference>
<name>A0A3D9UUE7_9MICO</name>
<dbReference type="InterPro" id="IPR008757">
    <property type="entry name" value="Peptidase_M6-like_domain"/>
</dbReference>
<dbReference type="PANTHER" id="PTHR41775">
    <property type="entry name" value="SECRETED PROTEIN-RELATED"/>
    <property type="match status" value="1"/>
</dbReference>
<dbReference type="SUPFAM" id="SSF55486">
    <property type="entry name" value="Metalloproteases ('zincins'), catalytic domain"/>
    <property type="match status" value="1"/>
</dbReference>
<organism evidence="4 5">
    <name type="scientific">Calidifontibacter indicus</name>
    <dbReference type="NCBI Taxonomy" id="419650"/>
    <lineage>
        <taxon>Bacteria</taxon>
        <taxon>Bacillati</taxon>
        <taxon>Actinomycetota</taxon>
        <taxon>Actinomycetes</taxon>
        <taxon>Micrococcales</taxon>
        <taxon>Dermacoccaceae</taxon>
        <taxon>Calidifontibacter</taxon>
    </lineage>
</organism>
<keyword evidence="5" id="KW-1185">Reference proteome</keyword>
<evidence type="ECO:0000313" key="5">
    <source>
        <dbReference type="Proteomes" id="UP000256253"/>
    </source>
</evidence>
<gene>
    <name evidence="4" type="ORF">DFJ65_0594</name>
</gene>
<feature type="compositionally biased region" description="Polar residues" evidence="1">
    <location>
        <begin position="35"/>
        <end position="48"/>
    </location>
</feature>
<keyword evidence="4" id="KW-0645">Protease</keyword>
<keyword evidence="4" id="KW-0482">Metalloprotease</keyword>
<sequence>MGSIGRRLLALGTAFATATAMAAAVQPPALGSTPAAKSSAQSSTTVLDNKTPVKGPKKEGTTTRAVRGAPVNPAPYTAIQPDGTKLTLVNHGDSLRSWTTTDKGATVVKDSSNTWRYADHLDANGQPAASAVAAGPSKAPPSASTDLKPSKDRVAAPVDDRAPFAGFTGNQRTVVILAQFLDLTSRGTTPAQWSQNFFGASGSVRSFYKGASFNQLDLVPATETSGTANDGVIGWVTLPMNHPNTAGNTSTVNQNLTAAAIQAADPFINYAAFDTNGDGYIAPGELHITVIVAGYETSYGGTSSCSPSVWGHKWAVASAPTVDGKIVGRLGYTQFGEVHCLASNPAGAHMATIGIMAHEFGHDLGWTDLYDTSFRTEGIGAWSLMASGSWGTSGGGQQGNSPTLPDAYSKYLQGWITPTVVNTSGRSVSLSAAATSSQAVLLGVNPGGAEMGGTGEYFLVENRQPTGLDAALPGCGLLVYHVAETFTNNAGAVSTGRLIDVEEAGGPQDMDTYPGSRGSADDPWHAVAGHTQFNATSVPNSNFYSGAGSGASMVATGGCAATMTATVTGAGTLPVAPANDNFVNGRVLTPVTGGTWTQTTANATKEAGEPAHATWAGGASVWFNWTAPSTGKLTVTTAGSSFDTLLGIYTGGAVNALTTIAYSDDVASGDYTSRVSNQQVIGGTTYRIAVDGYQGEAGVLNLGWSFTPDVVAPPKFVSLAPSRILDTRYGIGAPKMLVPAGGRVDLQVTGVGGVPAGASAVVLNVTAVSPTGPGSGYVTVWPTGAVRPTASNLNFVPGQTVPNLVVTKVGTGGKVSLYTAARTQLIADVAGYYPAGAAYTGVTPVRVLDTRYGIGAPKVRIPAGGTVTLTIGGANGVPANASAAVVNITTVGPAGAGSVTAFPAGVAVPSALSVSYRSNQTIAGMGVVKLGTGGKITLRSTASTELIVDLDGWVPAVGDAVAFTPTRLVTNRAVASGGSFTVQVAGVAGVPANAKAVQVTVTAANPSTAGYLTVYPTGGARPVVSNLNYTTGGSISNSAIVKVGTGGTITVFASGATPVTVDTSAYWTP</sequence>
<evidence type="ECO:0000256" key="2">
    <source>
        <dbReference type="SAM" id="SignalP"/>
    </source>
</evidence>
<feature type="region of interest" description="Disordered" evidence="1">
    <location>
        <begin position="29"/>
        <end position="79"/>
    </location>
</feature>
<dbReference type="GO" id="GO:0008237">
    <property type="term" value="F:metallopeptidase activity"/>
    <property type="evidence" value="ECO:0007669"/>
    <property type="project" value="UniProtKB-KW"/>
</dbReference>
<evidence type="ECO:0000259" key="3">
    <source>
        <dbReference type="Pfam" id="PF05547"/>
    </source>
</evidence>
<dbReference type="RefSeq" id="WP_115921725.1">
    <property type="nucleotide sequence ID" value="NZ_QTUA01000001.1"/>
</dbReference>
<dbReference type="InterPro" id="IPR018247">
    <property type="entry name" value="EF_Hand_1_Ca_BS"/>
</dbReference>
<keyword evidence="2" id="KW-0732">Signal</keyword>
<dbReference type="GO" id="GO:0006508">
    <property type="term" value="P:proteolysis"/>
    <property type="evidence" value="ECO:0007669"/>
    <property type="project" value="UniProtKB-KW"/>
</dbReference>
<dbReference type="PANTHER" id="PTHR41775:SF1">
    <property type="entry name" value="PEPTIDASE M6-LIKE DOMAIN-CONTAINING PROTEIN"/>
    <property type="match status" value="1"/>
</dbReference>
<dbReference type="AlphaFoldDB" id="A0A3D9UUE7"/>
<keyword evidence="4" id="KW-0378">Hydrolase</keyword>